<evidence type="ECO:0008006" key="3">
    <source>
        <dbReference type="Google" id="ProtNLM"/>
    </source>
</evidence>
<gene>
    <name evidence="1" type="ORF">GCM10025780_13300</name>
</gene>
<sequence length="94" mass="10143">MPHIVYAGQKIAISSSQLVDVKDKLREAAEAGRSLDLTLVDADGRASWLFWTPGAPIVINDGDIPAPQQMAFPDLAALGFPGFPEPPQQRRVGF</sequence>
<evidence type="ECO:0000313" key="1">
    <source>
        <dbReference type="EMBL" id="GAA4671070.1"/>
    </source>
</evidence>
<organism evidence="1 2">
    <name type="scientific">Frondihabitans cladoniiphilus</name>
    <dbReference type="NCBI Taxonomy" id="715785"/>
    <lineage>
        <taxon>Bacteria</taxon>
        <taxon>Bacillati</taxon>
        <taxon>Actinomycetota</taxon>
        <taxon>Actinomycetes</taxon>
        <taxon>Micrococcales</taxon>
        <taxon>Microbacteriaceae</taxon>
        <taxon>Frondihabitans</taxon>
    </lineage>
</organism>
<dbReference type="RefSeq" id="WP_345374602.1">
    <property type="nucleotide sequence ID" value="NZ_BAABLM010000002.1"/>
</dbReference>
<accession>A0ABP8VT87</accession>
<comment type="caution">
    <text evidence="1">The sequence shown here is derived from an EMBL/GenBank/DDBJ whole genome shotgun (WGS) entry which is preliminary data.</text>
</comment>
<reference evidence="2" key="1">
    <citation type="journal article" date="2019" name="Int. J. Syst. Evol. Microbiol.">
        <title>The Global Catalogue of Microorganisms (GCM) 10K type strain sequencing project: providing services to taxonomists for standard genome sequencing and annotation.</title>
        <authorList>
            <consortium name="The Broad Institute Genomics Platform"/>
            <consortium name="The Broad Institute Genome Sequencing Center for Infectious Disease"/>
            <person name="Wu L."/>
            <person name="Ma J."/>
        </authorList>
    </citation>
    <scope>NUCLEOTIDE SEQUENCE [LARGE SCALE GENOMIC DNA]</scope>
    <source>
        <strain evidence="2">JCM 18956</strain>
    </source>
</reference>
<proteinExistence type="predicted"/>
<dbReference type="EMBL" id="BAABLM010000002">
    <property type="protein sequence ID" value="GAA4671070.1"/>
    <property type="molecule type" value="Genomic_DNA"/>
</dbReference>
<evidence type="ECO:0000313" key="2">
    <source>
        <dbReference type="Proteomes" id="UP001501295"/>
    </source>
</evidence>
<dbReference type="Proteomes" id="UP001501295">
    <property type="component" value="Unassembled WGS sequence"/>
</dbReference>
<name>A0ABP8VT87_9MICO</name>
<protein>
    <recommendedName>
        <fullName evidence="3">Immunity protein 35 of polymorphic toxin system</fullName>
    </recommendedName>
</protein>
<keyword evidence="2" id="KW-1185">Reference proteome</keyword>